<dbReference type="InParanoid" id="B3N1S7"/>
<evidence type="ECO:0000256" key="3">
    <source>
        <dbReference type="ARBA" id="ARBA00022980"/>
    </source>
</evidence>
<dbReference type="STRING" id="7217.B3N1S7"/>
<organism evidence="8 9">
    <name type="scientific">Drosophila ananassae</name>
    <name type="common">Fruit fly</name>
    <dbReference type="NCBI Taxonomy" id="7217"/>
    <lineage>
        <taxon>Eukaryota</taxon>
        <taxon>Metazoa</taxon>
        <taxon>Ecdysozoa</taxon>
        <taxon>Arthropoda</taxon>
        <taxon>Hexapoda</taxon>
        <taxon>Insecta</taxon>
        <taxon>Pterygota</taxon>
        <taxon>Neoptera</taxon>
        <taxon>Endopterygota</taxon>
        <taxon>Diptera</taxon>
        <taxon>Brachycera</taxon>
        <taxon>Muscomorpha</taxon>
        <taxon>Ephydroidea</taxon>
        <taxon>Drosophilidae</taxon>
        <taxon>Drosophila</taxon>
        <taxon>Sophophora</taxon>
    </lineage>
</organism>
<keyword evidence="2" id="KW-0809">Transit peptide</keyword>
<dbReference type="InterPro" id="IPR001648">
    <property type="entry name" value="Ribosomal_bS18"/>
</dbReference>
<dbReference type="GO" id="GO:0005763">
    <property type="term" value="C:mitochondrial small ribosomal subunit"/>
    <property type="evidence" value="ECO:0007669"/>
    <property type="project" value="TreeGrafter"/>
</dbReference>
<dbReference type="AlphaFoldDB" id="B3N1S7"/>
<dbReference type="Proteomes" id="UP000007801">
    <property type="component" value="Unassembled WGS sequence"/>
</dbReference>
<name>B3N1S7_DROAN</name>
<comment type="similarity">
    <text evidence="6">Belongs to the bacterial ribosomal protein bS18 family. Mitochondrion-specific ribosomal protein mL66 subfamily.</text>
</comment>
<dbReference type="Pfam" id="PF01084">
    <property type="entry name" value="Ribosomal_S18"/>
    <property type="match status" value="1"/>
</dbReference>
<keyword evidence="9" id="KW-1185">Reference proteome</keyword>
<dbReference type="FunFam" id="4.10.640.10:FF:000011">
    <property type="entry name" value="28S ribosomal protein S18a, mitochondrial"/>
    <property type="match status" value="1"/>
</dbReference>
<keyword evidence="5" id="KW-0687">Ribonucleoprotein</keyword>
<gene>
    <name evidence="8" type="primary">Dana\GF20702</name>
    <name evidence="8" type="synonym">dana_GLEANR_3951</name>
    <name evidence="8" type="ORF">GF20702</name>
</gene>
<dbReference type="SMR" id="B3N1S7"/>
<comment type="subcellular location">
    <subcellularLocation>
        <location evidence="1">Mitochondrion</location>
    </subcellularLocation>
</comment>
<dbReference type="SUPFAM" id="SSF46911">
    <property type="entry name" value="Ribosomal protein S18"/>
    <property type="match status" value="1"/>
</dbReference>
<evidence type="ECO:0000256" key="5">
    <source>
        <dbReference type="ARBA" id="ARBA00023274"/>
    </source>
</evidence>
<dbReference type="Gene3D" id="4.10.640.10">
    <property type="entry name" value="Ribosomal protein S18"/>
    <property type="match status" value="1"/>
</dbReference>
<dbReference type="GO" id="GO:0070181">
    <property type="term" value="F:small ribosomal subunit rRNA binding"/>
    <property type="evidence" value="ECO:0007669"/>
    <property type="project" value="TreeGrafter"/>
</dbReference>
<dbReference type="GO" id="GO:0005743">
    <property type="term" value="C:mitochondrial inner membrane"/>
    <property type="evidence" value="ECO:0007669"/>
    <property type="project" value="UniProtKB-ARBA"/>
</dbReference>
<evidence type="ECO:0000313" key="8">
    <source>
        <dbReference type="EMBL" id="EDV34046.2"/>
    </source>
</evidence>
<dbReference type="GO" id="GO:0003735">
    <property type="term" value="F:structural constituent of ribosome"/>
    <property type="evidence" value="ECO:0007669"/>
    <property type="project" value="InterPro"/>
</dbReference>
<dbReference type="PANTHER" id="PTHR13479:SF66">
    <property type="entry name" value="LARGE RIBOSOMAL SUBUNIT PROTEIN ML66"/>
    <property type="match status" value="1"/>
</dbReference>
<dbReference type="KEGG" id="dan:6503395"/>
<dbReference type="GeneID" id="6503395"/>
<dbReference type="InterPro" id="IPR036870">
    <property type="entry name" value="Ribosomal_bS18_sf"/>
</dbReference>
<accession>B3N1S7</accession>
<evidence type="ECO:0000256" key="7">
    <source>
        <dbReference type="ARBA" id="ARBA00071652"/>
    </source>
</evidence>
<dbReference type="EMBL" id="CH902661">
    <property type="protein sequence ID" value="EDV34046.2"/>
    <property type="molecule type" value="Genomic_DNA"/>
</dbReference>
<dbReference type="OrthoDB" id="10054543at2759"/>
<keyword evidence="3" id="KW-0689">Ribosomal protein</keyword>
<protein>
    <recommendedName>
        <fullName evidence="7">Large ribosomal subunit protein mL66</fullName>
    </recommendedName>
</protein>
<dbReference type="FunCoup" id="B3N1S7">
    <property type="interactions" value="235"/>
</dbReference>
<keyword evidence="4" id="KW-0496">Mitochondrion</keyword>
<evidence type="ECO:0000256" key="2">
    <source>
        <dbReference type="ARBA" id="ARBA00022946"/>
    </source>
</evidence>
<sequence>MKRSAVMSALFKVATSLRHTLLQTRSIASTTPRLIKEIQEKEENNVRIFEGINVESPRAENMLKSACQSSFCPECTLGLDIKHTDVLILSQYVRSDGCMLPRRITGLCHRQQKKMGTLVTMAQKAGLMPNLAPSWSKKDPKKRFGWRKFNKYFLESTIKY</sequence>
<dbReference type="CTD" id="55168"/>
<dbReference type="eggNOG" id="KOG3162">
    <property type="taxonomic scope" value="Eukaryota"/>
</dbReference>
<proteinExistence type="inferred from homology"/>
<dbReference type="GO" id="GO:0032543">
    <property type="term" value="P:mitochondrial translation"/>
    <property type="evidence" value="ECO:0007669"/>
    <property type="project" value="TreeGrafter"/>
</dbReference>
<evidence type="ECO:0000313" key="9">
    <source>
        <dbReference type="Proteomes" id="UP000007801"/>
    </source>
</evidence>
<evidence type="ECO:0000256" key="1">
    <source>
        <dbReference type="ARBA" id="ARBA00004173"/>
    </source>
</evidence>
<evidence type="ECO:0000256" key="4">
    <source>
        <dbReference type="ARBA" id="ARBA00023128"/>
    </source>
</evidence>
<evidence type="ECO:0000256" key="6">
    <source>
        <dbReference type="ARBA" id="ARBA00061060"/>
    </source>
</evidence>
<dbReference type="HOGENOM" id="CLU_107628_1_0_1"/>
<dbReference type="PANTHER" id="PTHR13479">
    <property type="entry name" value="30S RIBOSOMAL PROTEIN S18"/>
    <property type="match status" value="1"/>
</dbReference>
<reference evidence="8 9" key="1">
    <citation type="journal article" date="2007" name="Nature">
        <title>Evolution of genes and genomes on the Drosophila phylogeny.</title>
        <authorList>
            <consortium name="Drosophila 12 Genomes Consortium"/>
            <person name="Clark A.G."/>
            <person name="Eisen M.B."/>
            <person name="Smith D.R."/>
            <person name="Bergman C.M."/>
            <person name="Oliver B."/>
            <person name="Markow T.A."/>
            <person name="Kaufman T.C."/>
            <person name="Kellis M."/>
            <person name="Gelbart W."/>
            <person name="Iyer V.N."/>
            <person name="Pollard D.A."/>
            <person name="Sackton T.B."/>
            <person name="Larracuente A.M."/>
            <person name="Singh N.D."/>
            <person name="Abad J.P."/>
            <person name="Abt D.N."/>
            <person name="Adryan B."/>
            <person name="Aguade M."/>
            <person name="Akashi H."/>
            <person name="Anderson W.W."/>
            <person name="Aquadro C.F."/>
            <person name="Ardell D.H."/>
            <person name="Arguello R."/>
            <person name="Artieri C.G."/>
            <person name="Barbash D.A."/>
            <person name="Barker D."/>
            <person name="Barsanti P."/>
            <person name="Batterham P."/>
            <person name="Batzoglou S."/>
            <person name="Begun D."/>
            <person name="Bhutkar A."/>
            <person name="Blanco E."/>
            <person name="Bosak S.A."/>
            <person name="Bradley R.K."/>
            <person name="Brand A.D."/>
            <person name="Brent M.R."/>
            <person name="Brooks A.N."/>
            <person name="Brown R.H."/>
            <person name="Butlin R.K."/>
            <person name="Caggese C."/>
            <person name="Calvi B.R."/>
            <person name="Bernardo de Carvalho A."/>
            <person name="Caspi A."/>
            <person name="Castrezana S."/>
            <person name="Celniker S.E."/>
            <person name="Chang J.L."/>
            <person name="Chapple C."/>
            <person name="Chatterji S."/>
            <person name="Chinwalla A."/>
            <person name="Civetta A."/>
            <person name="Clifton S.W."/>
            <person name="Comeron J.M."/>
            <person name="Costello J.C."/>
            <person name="Coyne J.A."/>
            <person name="Daub J."/>
            <person name="David R.G."/>
            <person name="Delcher A.L."/>
            <person name="Delehaunty K."/>
            <person name="Do C.B."/>
            <person name="Ebling H."/>
            <person name="Edwards K."/>
            <person name="Eickbush T."/>
            <person name="Evans J.D."/>
            <person name="Filipski A."/>
            <person name="Findeiss S."/>
            <person name="Freyhult E."/>
            <person name="Fulton L."/>
            <person name="Fulton R."/>
            <person name="Garcia A.C."/>
            <person name="Gardiner A."/>
            <person name="Garfield D.A."/>
            <person name="Garvin B.E."/>
            <person name="Gibson G."/>
            <person name="Gilbert D."/>
            <person name="Gnerre S."/>
            <person name="Godfrey J."/>
            <person name="Good R."/>
            <person name="Gotea V."/>
            <person name="Gravely B."/>
            <person name="Greenberg A.J."/>
            <person name="Griffiths-Jones S."/>
            <person name="Gross S."/>
            <person name="Guigo R."/>
            <person name="Gustafson E.A."/>
            <person name="Haerty W."/>
            <person name="Hahn M.W."/>
            <person name="Halligan D.L."/>
            <person name="Halpern A.L."/>
            <person name="Halter G.M."/>
            <person name="Han M.V."/>
            <person name="Heger A."/>
            <person name="Hillier L."/>
            <person name="Hinrichs A.S."/>
            <person name="Holmes I."/>
            <person name="Hoskins R.A."/>
            <person name="Hubisz M.J."/>
            <person name="Hultmark D."/>
            <person name="Huntley M.A."/>
            <person name="Jaffe D.B."/>
            <person name="Jagadeeshan S."/>
            <person name="Jeck W.R."/>
            <person name="Johnson J."/>
            <person name="Jones C.D."/>
            <person name="Jordan W.C."/>
            <person name="Karpen G.H."/>
            <person name="Kataoka E."/>
            <person name="Keightley P.D."/>
            <person name="Kheradpour P."/>
            <person name="Kirkness E.F."/>
            <person name="Koerich L.B."/>
            <person name="Kristiansen K."/>
            <person name="Kudrna D."/>
            <person name="Kulathinal R.J."/>
            <person name="Kumar S."/>
            <person name="Kwok R."/>
            <person name="Lander E."/>
            <person name="Langley C.H."/>
            <person name="Lapoint R."/>
            <person name="Lazzaro B.P."/>
            <person name="Lee S.J."/>
            <person name="Levesque L."/>
            <person name="Li R."/>
            <person name="Lin C.F."/>
            <person name="Lin M.F."/>
            <person name="Lindblad-Toh K."/>
            <person name="Llopart A."/>
            <person name="Long M."/>
            <person name="Low L."/>
            <person name="Lozovsky E."/>
            <person name="Lu J."/>
            <person name="Luo M."/>
            <person name="Machado C.A."/>
            <person name="Makalowski W."/>
            <person name="Marzo M."/>
            <person name="Matsuda M."/>
            <person name="Matzkin L."/>
            <person name="McAllister B."/>
            <person name="McBride C.S."/>
            <person name="McKernan B."/>
            <person name="McKernan K."/>
            <person name="Mendez-Lago M."/>
            <person name="Minx P."/>
            <person name="Mollenhauer M.U."/>
            <person name="Montooth K."/>
            <person name="Mount S.M."/>
            <person name="Mu X."/>
            <person name="Myers E."/>
            <person name="Negre B."/>
            <person name="Newfeld S."/>
            <person name="Nielsen R."/>
            <person name="Noor M.A."/>
            <person name="O'Grady P."/>
            <person name="Pachter L."/>
            <person name="Papaceit M."/>
            <person name="Parisi M.J."/>
            <person name="Parisi M."/>
            <person name="Parts L."/>
            <person name="Pedersen J.S."/>
            <person name="Pesole G."/>
            <person name="Phillippy A.M."/>
            <person name="Ponting C.P."/>
            <person name="Pop M."/>
            <person name="Porcelli D."/>
            <person name="Powell J.R."/>
            <person name="Prohaska S."/>
            <person name="Pruitt K."/>
            <person name="Puig M."/>
            <person name="Quesneville H."/>
            <person name="Ram K.R."/>
            <person name="Rand D."/>
            <person name="Rasmussen M.D."/>
            <person name="Reed L.K."/>
            <person name="Reenan R."/>
            <person name="Reily A."/>
            <person name="Remington K.A."/>
            <person name="Rieger T.T."/>
            <person name="Ritchie M.G."/>
            <person name="Robin C."/>
            <person name="Rogers Y.H."/>
            <person name="Rohde C."/>
            <person name="Rozas J."/>
            <person name="Rubenfield M.J."/>
            <person name="Ruiz A."/>
            <person name="Russo S."/>
            <person name="Salzberg S.L."/>
            <person name="Sanchez-Gracia A."/>
            <person name="Saranga D.J."/>
            <person name="Sato H."/>
            <person name="Schaeffer S.W."/>
            <person name="Schatz M.C."/>
            <person name="Schlenke T."/>
            <person name="Schwartz R."/>
            <person name="Segarra C."/>
            <person name="Singh R.S."/>
            <person name="Sirot L."/>
            <person name="Sirota M."/>
            <person name="Sisneros N.B."/>
            <person name="Smith C.D."/>
            <person name="Smith T.F."/>
            <person name="Spieth J."/>
            <person name="Stage D.E."/>
            <person name="Stark A."/>
            <person name="Stephan W."/>
            <person name="Strausberg R.L."/>
            <person name="Strempel S."/>
            <person name="Sturgill D."/>
            <person name="Sutton G."/>
            <person name="Sutton G.G."/>
            <person name="Tao W."/>
            <person name="Teichmann S."/>
            <person name="Tobari Y.N."/>
            <person name="Tomimura Y."/>
            <person name="Tsolas J.M."/>
            <person name="Valente V.L."/>
            <person name="Venter E."/>
            <person name="Venter J.C."/>
            <person name="Vicario S."/>
            <person name="Vieira F.G."/>
            <person name="Vilella A.J."/>
            <person name="Villasante A."/>
            <person name="Walenz B."/>
            <person name="Wang J."/>
            <person name="Wasserman M."/>
            <person name="Watts T."/>
            <person name="Wilson D."/>
            <person name="Wilson R.K."/>
            <person name="Wing R.A."/>
            <person name="Wolfner M.F."/>
            <person name="Wong A."/>
            <person name="Wong G.K."/>
            <person name="Wu C.I."/>
            <person name="Wu G."/>
            <person name="Yamamoto D."/>
            <person name="Yang H.P."/>
            <person name="Yang S.P."/>
            <person name="Yorke J.A."/>
            <person name="Yoshida K."/>
            <person name="Zdobnov E."/>
            <person name="Zhang P."/>
            <person name="Zhang Y."/>
            <person name="Zimin A.V."/>
            <person name="Baldwin J."/>
            <person name="Abdouelleil A."/>
            <person name="Abdulkadir J."/>
            <person name="Abebe A."/>
            <person name="Abera B."/>
            <person name="Abreu J."/>
            <person name="Acer S.C."/>
            <person name="Aftuck L."/>
            <person name="Alexander A."/>
            <person name="An P."/>
            <person name="Anderson E."/>
            <person name="Anderson S."/>
            <person name="Arachi H."/>
            <person name="Azer M."/>
            <person name="Bachantsang P."/>
            <person name="Barry A."/>
            <person name="Bayul T."/>
            <person name="Berlin A."/>
            <person name="Bessette D."/>
            <person name="Bloom T."/>
            <person name="Blye J."/>
            <person name="Boguslavskiy L."/>
            <person name="Bonnet C."/>
            <person name="Boukhgalter B."/>
            <person name="Bourzgui I."/>
            <person name="Brown A."/>
            <person name="Cahill P."/>
            <person name="Channer S."/>
            <person name="Cheshatsang Y."/>
            <person name="Chuda L."/>
            <person name="Citroen M."/>
            <person name="Collymore A."/>
            <person name="Cooke P."/>
            <person name="Costello M."/>
            <person name="D'Aco K."/>
            <person name="Daza R."/>
            <person name="De Haan G."/>
            <person name="DeGray S."/>
            <person name="DeMaso C."/>
            <person name="Dhargay N."/>
            <person name="Dooley K."/>
            <person name="Dooley E."/>
            <person name="Doricent M."/>
            <person name="Dorje P."/>
            <person name="Dorjee K."/>
            <person name="Dupes A."/>
            <person name="Elong R."/>
            <person name="Falk J."/>
            <person name="Farina A."/>
            <person name="Faro S."/>
            <person name="Ferguson D."/>
            <person name="Fisher S."/>
            <person name="Foley C.D."/>
            <person name="Franke A."/>
            <person name="Friedrich D."/>
            <person name="Gadbois L."/>
            <person name="Gearin G."/>
            <person name="Gearin C.R."/>
            <person name="Giannoukos G."/>
            <person name="Goode T."/>
            <person name="Graham J."/>
            <person name="Grandbois E."/>
            <person name="Grewal S."/>
            <person name="Gyaltsen K."/>
            <person name="Hafez N."/>
            <person name="Hagos B."/>
            <person name="Hall J."/>
            <person name="Henson C."/>
            <person name="Hollinger A."/>
            <person name="Honan T."/>
            <person name="Huard M.D."/>
            <person name="Hughes L."/>
            <person name="Hurhula B."/>
            <person name="Husby M.E."/>
            <person name="Kamat A."/>
            <person name="Kanga B."/>
            <person name="Kashin S."/>
            <person name="Khazanovich D."/>
            <person name="Kisner P."/>
            <person name="Lance K."/>
            <person name="Lara M."/>
            <person name="Lee W."/>
            <person name="Lennon N."/>
            <person name="Letendre F."/>
            <person name="LeVine R."/>
            <person name="Lipovsky A."/>
            <person name="Liu X."/>
            <person name="Liu J."/>
            <person name="Liu S."/>
            <person name="Lokyitsang T."/>
            <person name="Lokyitsang Y."/>
            <person name="Lubonja R."/>
            <person name="Lui A."/>
            <person name="MacDonald P."/>
            <person name="Magnisalis V."/>
            <person name="Maru K."/>
            <person name="Matthews C."/>
            <person name="McCusker W."/>
            <person name="McDonough S."/>
            <person name="Mehta T."/>
            <person name="Meldrim J."/>
            <person name="Meneus L."/>
            <person name="Mihai O."/>
            <person name="Mihalev A."/>
            <person name="Mihova T."/>
            <person name="Mittelman R."/>
            <person name="Mlenga V."/>
            <person name="Montmayeur A."/>
            <person name="Mulrain L."/>
            <person name="Navidi A."/>
            <person name="Naylor J."/>
            <person name="Negash T."/>
            <person name="Nguyen T."/>
            <person name="Nguyen N."/>
            <person name="Nicol R."/>
            <person name="Norbu C."/>
            <person name="Norbu N."/>
            <person name="Novod N."/>
            <person name="O'Neill B."/>
            <person name="Osman S."/>
            <person name="Markiewicz E."/>
            <person name="Oyono O.L."/>
            <person name="Patti C."/>
            <person name="Phunkhang P."/>
            <person name="Pierre F."/>
            <person name="Priest M."/>
            <person name="Raghuraman S."/>
            <person name="Rege F."/>
            <person name="Reyes R."/>
            <person name="Rise C."/>
            <person name="Rogov P."/>
            <person name="Ross K."/>
            <person name="Ryan E."/>
            <person name="Settipalli S."/>
            <person name="Shea T."/>
            <person name="Sherpa N."/>
            <person name="Shi L."/>
            <person name="Shih D."/>
            <person name="Sparrow T."/>
            <person name="Spaulding J."/>
            <person name="Stalker J."/>
            <person name="Stange-Thomann N."/>
            <person name="Stavropoulos S."/>
            <person name="Stone C."/>
            <person name="Strader C."/>
            <person name="Tesfaye S."/>
            <person name="Thomson T."/>
            <person name="Thoulutsang Y."/>
            <person name="Thoulutsang D."/>
            <person name="Topham K."/>
            <person name="Topping I."/>
            <person name="Tsamla T."/>
            <person name="Vassiliev H."/>
            <person name="Vo A."/>
            <person name="Wangchuk T."/>
            <person name="Wangdi T."/>
            <person name="Weiand M."/>
            <person name="Wilkinson J."/>
            <person name="Wilson A."/>
            <person name="Yadav S."/>
            <person name="Young G."/>
            <person name="Yu Q."/>
            <person name="Zembek L."/>
            <person name="Zhong D."/>
            <person name="Zimmer A."/>
            <person name="Zwirko Z."/>
            <person name="Jaffe D.B."/>
            <person name="Alvarez P."/>
            <person name="Brockman W."/>
            <person name="Butler J."/>
            <person name="Chin C."/>
            <person name="Gnerre S."/>
            <person name="Grabherr M."/>
            <person name="Kleber M."/>
            <person name="Mauceli E."/>
            <person name="MacCallum I."/>
        </authorList>
    </citation>
    <scope>NUCLEOTIDE SEQUENCE [LARGE SCALE GENOMIC DNA]</scope>
    <source>
        <strain evidence="9">Tucson 14024-0371.13</strain>
    </source>
</reference>